<reference evidence="3 4" key="1">
    <citation type="submission" date="2022-07" db="EMBL/GenBank/DDBJ databases">
        <title>Genome-wide signatures of adaptation to extreme environments.</title>
        <authorList>
            <person name="Cho C.H."/>
            <person name="Yoon H.S."/>
        </authorList>
    </citation>
    <scope>NUCLEOTIDE SEQUENCE [LARGE SCALE GENOMIC DNA]</scope>
    <source>
        <strain evidence="3 4">DBV 063 E5</strain>
    </source>
</reference>
<feature type="coiled-coil region" evidence="1">
    <location>
        <begin position="89"/>
        <end position="123"/>
    </location>
</feature>
<evidence type="ECO:0000256" key="1">
    <source>
        <dbReference type="SAM" id="Coils"/>
    </source>
</evidence>
<sequence>MTDSPHTQLLHTALDALHAFAEEVAGVHAENALSTDSALEADAPLSEHTEPVTDWDVHLQHLRAQYEVQCAELSRWQAAVQQATEKQQQTRTQEAVSEWSEERDRLREELRQLRERQQRIVEQSIRLNTEWQDWKAFRDRVLVGAAARARRMREQQQGTRRRGHSGDTTTLSAQRTADREAHALLEMERDNAAVQASADRLREELQARRAQEKERIRREPHLHALLKQVAQWEAQSEQCTWQLAHMEQARAALERVTRLAIHRMRPPDTYGASPEPAGAPHLAAMRRVLTALLAHGGRLQREQLLREIAGDAEGAAMAKHALGALHEATLLRVDTAGMVHLW</sequence>
<dbReference type="EMBL" id="JANCYW010000018">
    <property type="protein sequence ID" value="KAK4538534.1"/>
    <property type="molecule type" value="Genomic_DNA"/>
</dbReference>
<dbReference type="AlphaFoldDB" id="A0AAV9J2I6"/>
<protein>
    <submittedName>
        <fullName evidence="3">Uncharacterized protein</fullName>
    </submittedName>
</protein>
<organism evidence="3 4">
    <name type="scientific">Cyanidium caldarium</name>
    <name type="common">Red alga</name>
    <dbReference type="NCBI Taxonomy" id="2771"/>
    <lineage>
        <taxon>Eukaryota</taxon>
        <taxon>Rhodophyta</taxon>
        <taxon>Bangiophyceae</taxon>
        <taxon>Cyanidiales</taxon>
        <taxon>Cyanidiaceae</taxon>
        <taxon>Cyanidium</taxon>
    </lineage>
</organism>
<feature type="coiled-coil region" evidence="1">
    <location>
        <begin position="184"/>
        <end position="215"/>
    </location>
</feature>
<keyword evidence="1" id="KW-0175">Coiled coil</keyword>
<feature type="compositionally biased region" description="Polar residues" evidence="2">
    <location>
        <begin position="166"/>
        <end position="175"/>
    </location>
</feature>
<name>A0AAV9J2I6_CYACA</name>
<keyword evidence="4" id="KW-1185">Reference proteome</keyword>
<dbReference type="Proteomes" id="UP001301350">
    <property type="component" value="Unassembled WGS sequence"/>
</dbReference>
<comment type="caution">
    <text evidence="3">The sequence shown here is derived from an EMBL/GenBank/DDBJ whole genome shotgun (WGS) entry which is preliminary data.</text>
</comment>
<accession>A0AAV9J2I6</accession>
<gene>
    <name evidence="3" type="ORF">CDCA_CDCA18G4559</name>
</gene>
<proteinExistence type="predicted"/>
<evidence type="ECO:0000313" key="3">
    <source>
        <dbReference type="EMBL" id="KAK4538534.1"/>
    </source>
</evidence>
<evidence type="ECO:0000256" key="2">
    <source>
        <dbReference type="SAM" id="MobiDB-lite"/>
    </source>
</evidence>
<evidence type="ECO:0000313" key="4">
    <source>
        <dbReference type="Proteomes" id="UP001301350"/>
    </source>
</evidence>
<feature type="region of interest" description="Disordered" evidence="2">
    <location>
        <begin position="149"/>
        <end position="175"/>
    </location>
</feature>